<feature type="compositionally biased region" description="Basic and acidic residues" evidence="1">
    <location>
        <begin position="49"/>
        <end position="64"/>
    </location>
</feature>
<dbReference type="WBParaSite" id="L893_g19061.t1">
    <property type="protein sequence ID" value="L893_g19061.t1"/>
    <property type="gene ID" value="L893_g19061"/>
</dbReference>
<reference evidence="3" key="1">
    <citation type="submission" date="2016-11" db="UniProtKB">
        <authorList>
            <consortium name="WormBaseParasite"/>
        </authorList>
    </citation>
    <scope>IDENTIFICATION</scope>
</reference>
<dbReference type="Proteomes" id="UP000095287">
    <property type="component" value="Unplaced"/>
</dbReference>
<proteinExistence type="predicted"/>
<feature type="region of interest" description="Disordered" evidence="1">
    <location>
        <begin position="1"/>
        <end position="20"/>
    </location>
</feature>
<organism evidence="2 3">
    <name type="scientific">Steinernema glaseri</name>
    <dbReference type="NCBI Taxonomy" id="37863"/>
    <lineage>
        <taxon>Eukaryota</taxon>
        <taxon>Metazoa</taxon>
        <taxon>Ecdysozoa</taxon>
        <taxon>Nematoda</taxon>
        <taxon>Chromadorea</taxon>
        <taxon>Rhabditida</taxon>
        <taxon>Tylenchina</taxon>
        <taxon>Panagrolaimomorpha</taxon>
        <taxon>Strongyloidoidea</taxon>
        <taxon>Steinernematidae</taxon>
        <taxon>Steinernema</taxon>
    </lineage>
</organism>
<name>A0A1I7YRQ7_9BILA</name>
<protein>
    <submittedName>
        <fullName evidence="3">Uncharacterized protein</fullName>
    </submittedName>
</protein>
<sequence>MSRQTRSAQNNDRREGPNSRFVPLLNENVVRKTRFPLATRRADHRRRSRAAECRAKGRPRRECQAARRRTSFALAVVRSIVGWHSRGGRRVPFARPLSTSFHLQV</sequence>
<evidence type="ECO:0000313" key="3">
    <source>
        <dbReference type="WBParaSite" id="L893_g19061.t1"/>
    </source>
</evidence>
<feature type="region of interest" description="Disordered" evidence="1">
    <location>
        <begin position="39"/>
        <end position="64"/>
    </location>
</feature>
<keyword evidence="2" id="KW-1185">Reference proteome</keyword>
<dbReference type="AlphaFoldDB" id="A0A1I7YRQ7"/>
<evidence type="ECO:0000313" key="2">
    <source>
        <dbReference type="Proteomes" id="UP000095287"/>
    </source>
</evidence>
<evidence type="ECO:0000256" key="1">
    <source>
        <dbReference type="SAM" id="MobiDB-lite"/>
    </source>
</evidence>
<feature type="compositionally biased region" description="Polar residues" evidence="1">
    <location>
        <begin position="1"/>
        <end position="10"/>
    </location>
</feature>
<accession>A0A1I7YRQ7</accession>